<dbReference type="Pfam" id="PF23622">
    <property type="entry name" value="LRR_At1g61320_AtMIF1"/>
    <property type="match status" value="1"/>
</dbReference>
<name>A0ABR2DEA1_9ROSI</name>
<feature type="region of interest" description="Disordered" evidence="1">
    <location>
        <begin position="463"/>
        <end position="486"/>
    </location>
</feature>
<dbReference type="InterPro" id="IPR053772">
    <property type="entry name" value="At1g61320/At1g61330-like"/>
</dbReference>
<evidence type="ECO:0000313" key="3">
    <source>
        <dbReference type="EMBL" id="KAK8537207.1"/>
    </source>
</evidence>
<reference evidence="3 4" key="1">
    <citation type="journal article" date="2024" name="G3 (Bethesda)">
        <title>Genome assembly of Hibiscus sabdariffa L. provides insights into metabolisms of medicinal natural products.</title>
        <authorList>
            <person name="Kim T."/>
        </authorList>
    </citation>
    <scope>NUCLEOTIDE SEQUENCE [LARGE SCALE GENOMIC DNA]</scope>
    <source>
        <strain evidence="3">TK-2024</strain>
        <tissue evidence="3">Old leaves</tissue>
    </source>
</reference>
<dbReference type="EMBL" id="JBBPBM010000028">
    <property type="protein sequence ID" value="KAK8537207.1"/>
    <property type="molecule type" value="Genomic_DNA"/>
</dbReference>
<dbReference type="InterPro" id="IPR032675">
    <property type="entry name" value="LRR_dom_sf"/>
</dbReference>
<dbReference type="SUPFAM" id="SSF81383">
    <property type="entry name" value="F-box domain"/>
    <property type="match status" value="1"/>
</dbReference>
<keyword evidence="4" id="KW-1185">Reference proteome</keyword>
<dbReference type="InterPro" id="IPR053781">
    <property type="entry name" value="F-box_AtFBL13-like"/>
</dbReference>
<dbReference type="Pfam" id="PF00646">
    <property type="entry name" value="F-box"/>
    <property type="match status" value="1"/>
</dbReference>
<dbReference type="Gene3D" id="3.80.10.10">
    <property type="entry name" value="Ribonuclease Inhibitor"/>
    <property type="match status" value="1"/>
</dbReference>
<protein>
    <recommendedName>
        <fullName evidence="2">F-box domain-containing protein</fullName>
    </recommendedName>
</protein>
<organism evidence="3 4">
    <name type="scientific">Hibiscus sabdariffa</name>
    <name type="common">roselle</name>
    <dbReference type="NCBI Taxonomy" id="183260"/>
    <lineage>
        <taxon>Eukaryota</taxon>
        <taxon>Viridiplantae</taxon>
        <taxon>Streptophyta</taxon>
        <taxon>Embryophyta</taxon>
        <taxon>Tracheophyta</taxon>
        <taxon>Spermatophyta</taxon>
        <taxon>Magnoliopsida</taxon>
        <taxon>eudicotyledons</taxon>
        <taxon>Gunneridae</taxon>
        <taxon>Pentapetalae</taxon>
        <taxon>rosids</taxon>
        <taxon>malvids</taxon>
        <taxon>Malvales</taxon>
        <taxon>Malvaceae</taxon>
        <taxon>Malvoideae</taxon>
        <taxon>Hibiscus</taxon>
    </lineage>
</organism>
<dbReference type="Gene3D" id="1.20.1280.50">
    <property type="match status" value="1"/>
</dbReference>
<proteinExistence type="predicted"/>
<dbReference type="InterPro" id="IPR055357">
    <property type="entry name" value="LRR_At1g61320_AtMIF1"/>
</dbReference>
<accession>A0ABR2DEA1</accession>
<dbReference type="PROSITE" id="PS50181">
    <property type="entry name" value="FBOX"/>
    <property type="match status" value="1"/>
</dbReference>
<gene>
    <name evidence="3" type="ORF">V6N12_043380</name>
</gene>
<evidence type="ECO:0000256" key="1">
    <source>
        <dbReference type="SAM" id="MobiDB-lite"/>
    </source>
</evidence>
<sequence>MSEIQGTLSLKMSINFFPDEILLQIISFLPFETAVNTTFLSKRWNGLWKRTFMELETTMEDFLVTIADHLHDLVEQPECSQLKNEGRLKFKLGQGRLLFVYITPMGKHRRTLRLEFSGGEQESGSFDCFLPLGLLRPRDEPTFHYQHGEEILELIPQLPPYQQIEHCITTLCLISASQLSSKELTGLVANLPYLESLIIERCDGLRSLDIEDAGRLQKLTVLDCPRLRSIRFQGPCLRCFRYRGKLVTFKFEASCDEFDFDIKAPYYNYGTFLEDVMLDLRQGPVTKWKWDVRTTVLAHGLKIPCYDSECTDSECFRKILSAIDRVKSLTICRWFFEQTMCKNAYSSRGGPEFSFDRLKELRWVDCSMARCNNINALLCFLRHCLKLERLYVTVDPKCYDLSSSTDKFPATVIAPGNLHRLEFVKLEGFADEETENFVARQLIPLFGERSPVIKSKSSAKCVKTEAPGESSRSRDGREVSVQVQSG</sequence>
<comment type="caution">
    <text evidence="3">The sequence shown here is derived from an EMBL/GenBank/DDBJ whole genome shotgun (WGS) entry which is preliminary data.</text>
</comment>
<dbReference type="PANTHER" id="PTHR34145:SF53">
    <property type="entry name" value="LEUCINE-RICH REPEAT DOMAIN SUPERFAMILY"/>
    <property type="match status" value="1"/>
</dbReference>
<dbReference type="InterPro" id="IPR036047">
    <property type="entry name" value="F-box-like_dom_sf"/>
</dbReference>
<dbReference type="PANTHER" id="PTHR34145">
    <property type="entry name" value="OS02G0105600 PROTEIN"/>
    <property type="match status" value="1"/>
</dbReference>
<dbReference type="InterPro" id="IPR001810">
    <property type="entry name" value="F-box_dom"/>
</dbReference>
<dbReference type="SUPFAM" id="SSF52047">
    <property type="entry name" value="RNI-like"/>
    <property type="match status" value="1"/>
</dbReference>
<evidence type="ECO:0000259" key="2">
    <source>
        <dbReference type="PROSITE" id="PS50181"/>
    </source>
</evidence>
<feature type="domain" description="F-box" evidence="2">
    <location>
        <begin position="11"/>
        <end position="55"/>
    </location>
</feature>
<evidence type="ECO:0000313" key="4">
    <source>
        <dbReference type="Proteomes" id="UP001472677"/>
    </source>
</evidence>
<dbReference type="CDD" id="cd22160">
    <property type="entry name" value="F-box_AtFBL13-like"/>
    <property type="match status" value="1"/>
</dbReference>
<dbReference type="Proteomes" id="UP001472677">
    <property type="component" value="Unassembled WGS sequence"/>
</dbReference>